<protein>
    <recommendedName>
        <fullName evidence="2">C2H2-type domain-containing protein</fullName>
    </recommendedName>
</protein>
<proteinExistence type="predicted"/>
<dbReference type="SUPFAM" id="SSF57667">
    <property type="entry name" value="beta-beta-alpha zinc fingers"/>
    <property type="match status" value="1"/>
</dbReference>
<comment type="caution">
    <text evidence="3">The sequence shown here is derived from an EMBL/GenBank/DDBJ whole genome shotgun (WGS) entry which is preliminary data.</text>
</comment>
<name>X1P681_9ZZZZ</name>
<dbReference type="EMBL" id="BARV01029830">
    <property type="protein sequence ID" value="GAI34510.1"/>
    <property type="molecule type" value="Genomic_DNA"/>
</dbReference>
<reference evidence="3" key="1">
    <citation type="journal article" date="2014" name="Front. Microbiol.">
        <title>High frequency of phylogenetically diverse reductive dehalogenase-homologous genes in deep subseafloor sedimentary metagenomes.</title>
        <authorList>
            <person name="Kawai M."/>
            <person name="Futagami T."/>
            <person name="Toyoda A."/>
            <person name="Takaki Y."/>
            <person name="Nishi S."/>
            <person name="Hori S."/>
            <person name="Arai W."/>
            <person name="Tsubouchi T."/>
            <person name="Morono Y."/>
            <person name="Uchiyama I."/>
            <person name="Ito T."/>
            <person name="Fujiyama A."/>
            <person name="Inagaki F."/>
            <person name="Takami H."/>
        </authorList>
    </citation>
    <scope>NUCLEOTIDE SEQUENCE</scope>
    <source>
        <strain evidence="3">Expedition CK06-06</strain>
    </source>
</reference>
<feature type="compositionally biased region" description="Basic and acidic residues" evidence="1">
    <location>
        <begin position="58"/>
        <end position="79"/>
    </location>
</feature>
<evidence type="ECO:0000256" key="1">
    <source>
        <dbReference type="SAM" id="MobiDB-lite"/>
    </source>
</evidence>
<feature type="region of interest" description="Disordered" evidence="1">
    <location>
        <begin position="49"/>
        <end position="86"/>
    </location>
</feature>
<dbReference type="Gene3D" id="3.30.160.60">
    <property type="entry name" value="Classic Zinc Finger"/>
    <property type="match status" value="1"/>
</dbReference>
<feature type="region of interest" description="Disordered" evidence="1">
    <location>
        <begin position="177"/>
        <end position="208"/>
    </location>
</feature>
<feature type="domain" description="C2H2-type" evidence="2">
    <location>
        <begin position="18"/>
        <end position="50"/>
    </location>
</feature>
<dbReference type="InterPro" id="IPR013087">
    <property type="entry name" value="Znf_C2H2_type"/>
</dbReference>
<evidence type="ECO:0000259" key="2">
    <source>
        <dbReference type="PROSITE" id="PS50157"/>
    </source>
</evidence>
<organism evidence="3">
    <name type="scientific">marine sediment metagenome</name>
    <dbReference type="NCBI Taxonomy" id="412755"/>
    <lineage>
        <taxon>unclassified sequences</taxon>
        <taxon>metagenomes</taxon>
        <taxon>ecological metagenomes</taxon>
    </lineage>
</organism>
<dbReference type="InterPro" id="IPR036236">
    <property type="entry name" value="Znf_C2H2_sf"/>
</dbReference>
<dbReference type="PROSITE" id="PS50157">
    <property type="entry name" value="ZINC_FINGER_C2H2_2"/>
    <property type="match status" value="1"/>
</dbReference>
<feature type="non-terminal residue" evidence="3">
    <location>
        <position position="1"/>
    </location>
</feature>
<sequence>EDKKEDKSTEKTTEKKVFRCKHCGDGFPTVPELAQHSKVCDAAIEARAKEPKKKVKKKEKEPEGEKPVSIQKKEDERPSVFRKPKTPSEILEGVCEEHQLNTKFIDLVVKRSERVGGIHPVDFRRMLAELDSGIGKAKAEADYIADDYYYALQQSQKNAEDAGYRMTYPLDMYRGETREEYGRHPFSESRRDEPPYERDRYYPPSERG</sequence>
<gene>
    <name evidence="3" type="ORF">S06H3_47485</name>
</gene>
<dbReference type="AlphaFoldDB" id="X1P681"/>
<evidence type="ECO:0000313" key="3">
    <source>
        <dbReference type="EMBL" id="GAI34510.1"/>
    </source>
</evidence>
<accession>X1P681</accession>